<keyword evidence="2" id="KW-1185">Reference proteome</keyword>
<dbReference type="AlphaFoldDB" id="A0A5B9PPY0"/>
<dbReference type="Proteomes" id="UP000322214">
    <property type="component" value="Chromosome"/>
</dbReference>
<accession>A0A5B9PPY0</accession>
<dbReference type="SUPFAM" id="SSF52540">
    <property type="entry name" value="P-loop containing nucleoside triphosphate hydrolases"/>
    <property type="match status" value="1"/>
</dbReference>
<proteinExistence type="predicted"/>
<dbReference type="Pfam" id="PF03567">
    <property type="entry name" value="Sulfotransfer_2"/>
    <property type="match status" value="1"/>
</dbReference>
<dbReference type="Gene3D" id="3.40.50.300">
    <property type="entry name" value="P-loop containing nucleotide triphosphate hydrolases"/>
    <property type="match status" value="1"/>
</dbReference>
<dbReference type="OrthoDB" id="1407035at2"/>
<evidence type="ECO:0000313" key="2">
    <source>
        <dbReference type="Proteomes" id="UP000322214"/>
    </source>
</evidence>
<name>A0A5B9PPY0_9BACT</name>
<sequence length="274" mass="32226">MTETQPKSPPLRQAWLHVHVPKAGGSTLRQLMNRNFGDGFYNSNSLLETKQYTREDVSEIVRCHPWVRCMSDHKLSLDLPWNHEEANVHAISYVREPVERFISRYFFHRHFEEVNCIAQRMSFREFANAELVDQYVHPQTNSQIYFLNCGRGNDDMSVIENALATGRAFLFPIERFDESCICMERLFPTVFSDLSYVRANVSKKDAEISENDRQFVRRYLKADDVVFKRSHQFLDQTLARAFRSDDDRESALAEFKERCSRRHHNFHPPRAEAG</sequence>
<dbReference type="EMBL" id="CP042912">
    <property type="protein sequence ID" value="QEG24343.1"/>
    <property type="molecule type" value="Genomic_DNA"/>
</dbReference>
<dbReference type="GO" id="GO:0016020">
    <property type="term" value="C:membrane"/>
    <property type="evidence" value="ECO:0007669"/>
    <property type="project" value="InterPro"/>
</dbReference>
<dbReference type="RefSeq" id="WP_075084069.1">
    <property type="nucleotide sequence ID" value="NZ_CP042912.1"/>
</dbReference>
<dbReference type="KEGG" id="mff:MFFC18_42620"/>
<dbReference type="InterPro" id="IPR027417">
    <property type="entry name" value="P-loop_NTPase"/>
</dbReference>
<keyword evidence="1" id="KW-0808">Transferase</keyword>
<dbReference type="STRING" id="980251.GCA_001642875_01309"/>
<reference evidence="1 2" key="1">
    <citation type="submission" date="2019-08" db="EMBL/GenBank/DDBJ databases">
        <title>Deep-cultivation of Planctomycetes and their phenomic and genomic characterization uncovers novel biology.</title>
        <authorList>
            <person name="Wiegand S."/>
            <person name="Jogler M."/>
            <person name="Boedeker C."/>
            <person name="Pinto D."/>
            <person name="Vollmers J."/>
            <person name="Rivas-Marin E."/>
            <person name="Kohn T."/>
            <person name="Peeters S.H."/>
            <person name="Heuer A."/>
            <person name="Rast P."/>
            <person name="Oberbeckmann S."/>
            <person name="Bunk B."/>
            <person name="Jeske O."/>
            <person name="Meyerdierks A."/>
            <person name="Storesund J.E."/>
            <person name="Kallscheuer N."/>
            <person name="Luecker S."/>
            <person name="Lage O.M."/>
            <person name="Pohl T."/>
            <person name="Merkel B.J."/>
            <person name="Hornburger P."/>
            <person name="Mueller R.-W."/>
            <person name="Bruemmer F."/>
            <person name="Labrenz M."/>
            <person name="Spormann A.M."/>
            <person name="Op den Camp H."/>
            <person name="Overmann J."/>
            <person name="Amann R."/>
            <person name="Jetten M.S.M."/>
            <person name="Mascher T."/>
            <person name="Medema M.H."/>
            <person name="Devos D.P."/>
            <person name="Kaster A.-K."/>
            <person name="Ovreas L."/>
            <person name="Rohde M."/>
            <person name="Galperin M.Y."/>
            <person name="Jogler C."/>
        </authorList>
    </citation>
    <scope>NUCLEOTIDE SEQUENCE [LARGE SCALE GENOMIC DNA]</scope>
    <source>
        <strain evidence="1 2">FC18</strain>
    </source>
</reference>
<dbReference type="InterPro" id="IPR005331">
    <property type="entry name" value="Sulfotransferase"/>
</dbReference>
<evidence type="ECO:0000313" key="1">
    <source>
        <dbReference type="EMBL" id="QEG24343.1"/>
    </source>
</evidence>
<protein>
    <submittedName>
        <fullName evidence="1">Sulfotransferase family protein</fullName>
    </submittedName>
</protein>
<gene>
    <name evidence="1" type="ORF">MFFC18_42620</name>
</gene>
<dbReference type="GO" id="GO:0008146">
    <property type="term" value="F:sulfotransferase activity"/>
    <property type="evidence" value="ECO:0007669"/>
    <property type="project" value="InterPro"/>
</dbReference>
<organism evidence="1 2">
    <name type="scientific">Mariniblastus fucicola</name>
    <dbReference type="NCBI Taxonomy" id="980251"/>
    <lineage>
        <taxon>Bacteria</taxon>
        <taxon>Pseudomonadati</taxon>
        <taxon>Planctomycetota</taxon>
        <taxon>Planctomycetia</taxon>
        <taxon>Pirellulales</taxon>
        <taxon>Pirellulaceae</taxon>
        <taxon>Mariniblastus</taxon>
    </lineage>
</organism>